<protein>
    <submittedName>
        <fullName evidence="1">Uncharacterized protein</fullName>
    </submittedName>
</protein>
<gene>
    <name evidence="1" type="ORF">BHY_1215</name>
</gene>
<dbReference type="AlphaFoldDB" id="W5SG98"/>
<sequence>MDKYCQLELQKDVKKTQKFHDEILKCREDIANADFVKSCRLNEQLDLKMSEVDELEKTLQVKRCLDGVKKYCLNLSLFLILIDIKNK</sequence>
<geneLocation type="plasmid" evidence="1">
    <name>unnamed</name>
</geneLocation>
<proteinExistence type="predicted"/>
<dbReference type="RefSeq" id="WP_025400207.1">
    <property type="nucleotide sequence ID" value="NZ_CP004160.1"/>
</dbReference>
<evidence type="ECO:0000313" key="1">
    <source>
        <dbReference type="EMBL" id="AHH04166.1"/>
    </source>
</evidence>
<organism evidence="1">
    <name type="scientific">Borrelia nietonii YOR</name>
    <dbReference type="NCBI Taxonomy" id="1293576"/>
    <lineage>
        <taxon>Bacteria</taxon>
        <taxon>Pseudomonadati</taxon>
        <taxon>Spirochaetota</taxon>
        <taxon>Spirochaetia</taxon>
        <taxon>Spirochaetales</taxon>
        <taxon>Borreliaceae</taxon>
        <taxon>Borrelia</taxon>
        <taxon>Borrelia nietonii</taxon>
    </lineage>
</organism>
<reference evidence="1" key="1">
    <citation type="submission" date="2013-02" db="EMBL/GenBank/DDBJ databases">
        <title>Comparative genomics of Borrelia species.</title>
        <authorList>
            <person name="Schwan T.G."/>
            <person name="Raffel S.J."/>
            <person name="Porcella S.F."/>
        </authorList>
    </citation>
    <scope>NUCLEOTIDE SEQUENCE</scope>
    <source>
        <strain evidence="1">YOR</strain>
        <plasmid evidence="1">unnamed</plasmid>
    </source>
</reference>
<dbReference type="EMBL" id="CP004160">
    <property type="protein sequence ID" value="AHH04166.1"/>
    <property type="molecule type" value="Genomic_DNA"/>
</dbReference>
<accession>W5SG98</accession>
<name>W5SG98_9SPIR</name>
<keyword evidence="1" id="KW-0614">Plasmid</keyword>
<dbReference type="HOGENOM" id="CLU_2477168_0_0_12"/>